<dbReference type="Gramene" id="TraesROB_scaffold_095961_01G000100.1">
    <property type="protein sequence ID" value="TraesROB_scaffold_095961_01G000100.1"/>
    <property type="gene ID" value="TraesROB_scaffold_095961_01G000100"/>
</dbReference>
<accession>A0A3B6CAZ5</accession>
<reference evidence="2" key="2">
    <citation type="submission" date="2018-10" db="UniProtKB">
        <authorList>
            <consortium name="EnsemblPlants"/>
        </authorList>
    </citation>
    <scope>IDENTIFICATION</scope>
</reference>
<dbReference type="OMA" id="ETQHSTH"/>
<keyword evidence="3" id="KW-1185">Reference proteome</keyword>
<dbReference type="STRING" id="4565.A0A3B6CAZ5"/>
<dbReference type="Gramene" id="TraesCS2B03G1090400.1">
    <property type="protein sequence ID" value="TraesCS2B03G1090400.1.CDS"/>
    <property type="gene ID" value="TraesCS2B03G1090400"/>
</dbReference>
<proteinExistence type="predicted"/>
<dbReference type="EnsemblPlants" id="TraesCS2B02G428200.1">
    <property type="protein sequence ID" value="TraesCS2B02G428200.1"/>
    <property type="gene ID" value="TraesCS2B02G428200"/>
</dbReference>
<evidence type="ECO:0000313" key="3">
    <source>
        <dbReference type="Proteomes" id="UP000019116"/>
    </source>
</evidence>
<gene>
    <name evidence="2" type="primary">LOC123041796</name>
</gene>
<dbReference type="OrthoDB" id="672903at2759"/>
<protein>
    <submittedName>
        <fullName evidence="2">Uncharacterized protein</fullName>
    </submittedName>
</protein>
<feature type="compositionally biased region" description="Pro residues" evidence="1">
    <location>
        <begin position="26"/>
        <end position="36"/>
    </location>
</feature>
<name>A0A3B6CAZ5_WHEAT</name>
<feature type="region of interest" description="Disordered" evidence="1">
    <location>
        <begin position="131"/>
        <end position="185"/>
    </location>
</feature>
<dbReference type="Gramene" id="TraesCAD_scaffold_016603_01G000300.1">
    <property type="protein sequence ID" value="TraesCAD_scaffold_016603_01G000300.1"/>
    <property type="gene ID" value="TraesCAD_scaffold_016603_01G000300"/>
</dbReference>
<organism evidence="2">
    <name type="scientific">Triticum aestivum</name>
    <name type="common">Wheat</name>
    <dbReference type="NCBI Taxonomy" id="4565"/>
    <lineage>
        <taxon>Eukaryota</taxon>
        <taxon>Viridiplantae</taxon>
        <taxon>Streptophyta</taxon>
        <taxon>Embryophyta</taxon>
        <taxon>Tracheophyta</taxon>
        <taxon>Spermatophyta</taxon>
        <taxon>Magnoliopsida</taxon>
        <taxon>Liliopsida</taxon>
        <taxon>Poales</taxon>
        <taxon>Poaceae</taxon>
        <taxon>BOP clade</taxon>
        <taxon>Pooideae</taxon>
        <taxon>Triticodae</taxon>
        <taxon>Triticeae</taxon>
        <taxon>Triticinae</taxon>
        <taxon>Triticum</taxon>
    </lineage>
</organism>
<dbReference type="RefSeq" id="XP_044320292.1">
    <property type="nucleotide sequence ID" value="XM_044464357.1"/>
</dbReference>
<dbReference type="SMR" id="A0A3B6CAZ5"/>
<dbReference type="PaxDb" id="4565-Traes_2BL_16BE5361C.1"/>
<dbReference type="AlphaFoldDB" id="A0A3B6CAZ5"/>
<dbReference type="Proteomes" id="UP000019116">
    <property type="component" value="Chromosome 2B"/>
</dbReference>
<dbReference type="Gramene" id="TraesSYM2B03G01019990.1">
    <property type="protein sequence ID" value="TraesSYM2B03G01019990.1"/>
    <property type="gene ID" value="TraesSYM2B03G01019990"/>
</dbReference>
<dbReference type="GeneID" id="123041796"/>
<dbReference type="Gramene" id="TraesJAG2B03G01005110.1">
    <property type="protein sequence ID" value="TraesJAG2B03G01005110.1"/>
    <property type="gene ID" value="TraesJAG2B03G01005110"/>
</dbReference>
<dbReference type="Gramene" id="TraesWEE_scaffold_013440_01G000100.1">
    <property type="protein sequence ID" value="TraesWEE_scaffold_013440_01G000100.1"/>
    <property type="gene ID" value="TraesWEE_scaffold_013440_01G000100"/>
</dbReference>
<dbReference type="Gramene" id="TraesCLE_scaffold_020421_01G000300.1">
    <property type="protein sequence ID" value="TraesCLE_scaffold_020421_01G000300.1"/>
    <property type="gene ID" value="TraesCLE_scaffold_020421_01G000300"/>
</dbReference>
<sequence>MAAHATAAAAAPLPPPSEPTAAFGTKPPPSPPPPPLSADESDAPPKKRKLEELGFHDSPYYRIREAVANLRGRFLQVCQATDSQKKAAALEILKEIKVVMELSKKMRLDISAAAEPAKPSDIPAVRDVTNKPAGKVPSGGKNQVPQIGQDKGKKVPLKPVSSQTPAVGIRRKANPSDTANHGNQLLGGRLQGSYVVGGSPMGWNFLMWPGGKAVYYGLTKAEWLARQAAE</sequence>
<dbReference type="Gramene" id="TraesMAC2B03G01003250.1">
    <property type="protein sequence ID" value="TraesMAC2B03G01003250.1"/>
    <property type="gene ID" value="TraesMAC2B03G01003250"/>
</dbReference>
<dbReference type="Gramene" id="TraesARI2B03G01020540.1">
    <property type="protein sequence ID" value="TraesARI2B03G01020540.1"/>
    <property type="gene ID" value="TraesARI2B03G01020540"/>
</dbReference>
<reference evidence="2" key="1">
    <citation type="submission" date="2018-08" db="EMBL/GenBank/DDBJ databases">
        <authorList>
            <person name="Rossello M."/>
        </authorList>
    </citation>
    <scope>NUCLEOTIDE SEQUENCE [LARGE SCALE GENOMIC DNA]</scope>
    <source>
        <strain evidence="2">cv. Chinese Spring</strain>
    </source>
</reference>
<evidence type="ECO:0000313" key="2">
    <source>
        <dbReference type="EnsemblPlants" id="TraesCS2B02G428200.1"/>
    </source>
</evidence>
<dbReference type="Gramene" id="TraesNOR2B03G01019960.1">
    <property type="protein sequence ID" value="TraesNOR2B03G01019960.1"/>
    <property type="gene ID" value="TraesNOR2B03G01019960"/>
</dbReference>
<evidence type="ECO:0000256" key="1">
    <source>
        <dbReference type="SAM" id="MobiDB-lite"/>
    </source>
</evidence>
<dbReference type="Gramene" id="TraesLDM2B03G01006370.1">
    <property type="protein sequence ID" value="TraesLDM2B03G01006370.1"/>
    <property type="gene ID" value="TraesLDM2B03G01006370"/>
</dbReference>
<feature type="compositionally biased region" description="Low complexity" evidence="1">
    <location>
        <begin position="1"/>
        <end position="11"/>
    </location>
</feature>
<dbReference type="Gramene" id="TraesCS2B02G428200.1">
    <property type="protein sequence ID" value="TraesCS2B02G428200.1"/>
    <property type="gene ID" value="TraesCS2B02G428200"/>
</dbReference>
<dbReference type="Gramene" id="TraesRN2B0101130800.1">
    <property type="protein sequence ID" value="TraesRN2B0101130800.1"/>
    <property type="gene ID" value="TraesRN2B0101130800"/>
</dbReference>
<dbReference type="Gramene" id="TraesJUL2B03G01012250.1">
    <property type="protein sequence ID" value="TraesJUL2B03G01012250.1"/>
    <property type="gene ID" value="TraesJUL2B03G01012250"/>
</dbReference>
<dbReference type="PANTHER" id="PTHR35459">
    <property type="entry name" value="T1N6.14 PROTEIN"/>
    <property type="match status" value="1"/>
</dbReference>
<dbReference type="PANTHER" id="PTHR35459:SF2">
    <property type="entry name" value="T1N6.14 PROTEIN"/>
    <property type="match status" value="1"/>
</dbReference>
<feature type="region of interest" description="Disordered" evidence="1">
    <location>
        <begin position="1"/>
        <end position="51"/>
    </location>
</feature>
<dbReference type="Gramene" id="TraesSTA2B03G01000970.1">
    <property type="protein sequence ID" value="TraesSTA2B03G01000970.1"/>
    <property type="gene ID" value="TraesSTA2B03G01000970"/>
</dbReference>